<gene>
    <name evidence="1" type="ORF">PRVXT_002496</name>
</gene>
<protein>
    <submittedName>
        <fullName evidence="1">DNA recombinase</fullName>
    </submittedName>
</protein>
<proteinExistence type="predicted"/>
<reference evidence="1" key="2">
    <citation type="submission" date="2024-06" db="EMBL/GenBank/DDBJ databases">
        <authorList>
            <person name="Petrova K.O."/>
            <person name="Toshchakov S.V."/>
            <person name="Boltjanskaja Y.V."/>
            <person name="Kevbrin V."/>
        </authorList>
    </citation>
    <scope>NUCLEOTIDE SEQUENCE</scope>
    <source>
        <strain evidence="1">Z-910T</strain>
    </source>
</reference>
<reference evidence="1" key="1">
    <citation type="journal article" date="2013" name="Extremophiles">
        <title>Proteinivorax tanatarense gen. nov., sp. nov., an anaerobic, haloalkaliphilic, proteolytic bacterium isolated from a decaying algal bloom, and proposal of Proteinivoraceae fam. nov.</title>
        <authorList>
            <person name="Kevbrin V."/>
            <person name="Boltyanskaya Y."/>
            <person name="Zhilina T."/>
            <person name="Kolganova T."/>
            <person name="Lavrentjeva E."/>
            <person name="Kuznetsov B."/>
        </authorList>
    </citation>
    <scope>NUCLEOTIDE SEQUENCE</scope>
    <source>
        <strain evidence="1">Z-910T</strain>
    </source>
</reference>
<dbReference type="RefSeq" id="WP_350343206.1">
    <property type="nucleotide sequence ID" value="NZ_CP158367.1"/>
</dbReference>
<organism evidence="1">
    <name type="scientific">Proteinivorax tanatarense</name>
    <dbReference type="NCBI Taxonomy" id="1260629"/>
    <lineage>
        <taxon>Bacteria</taxon>
        <taxon>Bacillati</taxon>
        <taxon>Bacillota</taxon>
        <taxon>Clostridia</taxon>
        <taxon>Eubacteriales</taxon>
        <taxon>Proteinivoracaceae</taxon>
        <taxon>Proteinivorax</taxon>
    </lineage>
</organism>
<dbReference type="EMBL" id="CP158367">
    <property type="protein sequence ID" value="XBX74454.1"/>
    <property type="molecule type" value="Genomic_DNA"/>
</dbReference>
<name>A0AAU7VK69_9FIRM</name>
<dbReference type="AlphaFoldDB" id="A0AAU7VK69"/>
<accession>A0AAU7VK69</accession>
<sequence length="150" mass="17156">MNEVLAEKDTFPVVLKENIAAVVNEDSDKATKSIDEKLATLQKELLRLANSKENYEGVAGEICRPRELKQSVLVENVEHEGKRQRIIEMAEFLGEQPGELEEYDEQLVRRLIEKVTIFEEKFKVEFKSGVECDVKATVIATTRNNCRKNT</sequence>
<evidence type="ECO:0000313" key="1">
    <source>
        <dbReference type="EMBL" id="XBX74454.1"/>
    </source>
</evidence>